<evidence type="ECO:0000256" key="1">
    <source>
        <dbReference type="PROSITE-ProRule" id="PRU00267"/>
    </source>
</evidence>
<name>A0A397SV46_9GLOM</name>
<comment type="caution">
    <text evidence="4">The sequence shown here is derived from an EMBL/GenBank/DDBJ whole genome shotgun (WGS) entry which is preliminary data.</text>
</comment>
<feature type="compositionally biased region" description="Low complexity" evidence="2">
    <location>
        <begin position="219"/>
        <end position="236"/>
    </location>
</feature>
<dbReference type="Proteomes" id="UP000265703">
    <property type="component" value="Unassembled WGS sequence"/>
</dbReference>
<dbReference type="GO" id="GO:0005634">
    <property type="term" value="C:nucleus"/>
    <property type="evidence" value="ECO:0007669"/>
    <property type="project" value="UniProtKB-UniRule"/>
</dbReference>
<dbReference type="AlphaFoldDB" id="A0A397SV46"/>
<dbReference type="SUPFAM" id="SSF47095">
    <property type="entry name" value="HMG-box"/>
    <property type="match status" value="1"/>
</dbReference>
<dbReference type="InterPro" id="IPR036910">
    <property type="entry name" value="HMG_box_dom_sf"/>
</dbReference>
<dbReference type="OrthoDB" id="6247875at2759"/>
<accession>A0A397SV46</accession>
<proteinExistence type="predicted"/>
<dbReference type="SMART" id="SM00398">
    <property type="entry name" value="HMG"/>
    <property type="match status" value="1"/>
</dbReference>
<dbReference type="InterPro" id="IPR009071">
    <property type="entry name" value="HMG_box_dom"/>
</dbReference>
<reference evidence="4 5" key="1">
    <citation type="submission" date="2018-06" db="EMBL/GenBank/DDBJ databases">
        <title>Comparative genomics reveals the genomic features of Rhizophagus irregularis, R. cerebriforme, R. diaphanum and Gigaspora rosea, and their symbiotic lifestyle signature.</title>
        <authorList>
            <person name="Morin E."/>
            <person name="San Clemente H."/>
            <person name="Chen E.C.H."/>
            <person name="De La Providencia I."/>
            <person name="Hainaut M."/>
            <person name="Kuo A."/>
            <person name="Kohler A."/>
            <person name="Murat C."/>
            <person name="Tang N."/>
            <person name="Roy S."/>
            <person name="Loubradou J."/>
            <person name="Henrissat B."/>
            <person name="Grigoriev I.V."/>
            <person name="Corradi N."/>
            <person name="Roux C."/>
            <person name="Martin F.M."/>
        </authorList>
    </citation>
    <scope>NUCLEOTIDE SEQUENCE [LARGE SCALE GENOMIC DNA]</scope>
    <source>
        <strain evidence="4 5">DAOM 227022</strain>
    </source>
</reference>
<feature type="DNA-binding region" description="HMG box" evidence="1">
    <location>
        <begin position="64"/>
        <end position="133"/>
    </location>
</feature>
<dbReference type="Pfam" id="PF00505">
    <property type="entry name" value="HMG_box"/>
    <property type="match status" value="1"/>
</dbReference>
<keyword evidence="1" id="KW-0539">Nucleus</keyword>
<dbReference type="PROSITE" id="PS50118">
    <property type="entry name" value="HMG_BOX_2"/>
    <property type="match status" value="1"/>
</dbReference>
<gene>
    <name evidence="4" type="ORF">C1645_806591</name>
</gene>
<evidence type="ECO:0000313" key="4">
    <source>
        <dbReference type="EMBL" id="RIA88819.1"/>
    </source>
</evidence>
<organism evidence="4 5">
    <name type="scientific">Glomus cerebriforme</name>
    <dbReference type="NCBI Taxonomy" id="658196"/>
    <lineage>
        <taxon>Eukaryota</taxon>
        <taxon>Fungi</taxon>
        <taxon>Fungi incertae sedis</taxon>
        <taxon>Mucoromycota</taxon>
        <taxon>Glomeromycotina</taxon>
        <taxon>Glomeromycetes</taxon>
        <taxon>Glomerales</taxon>
        <taxon>Glomeraceae</taxon>
        <taxon>Glomus</taxon>
    </lineage>
</organism>
<evidence type="ECO:0000259" key="3">
    <source>
        <dbReference type="PROSITE" id="PS50118"/>
    </source>
</evidence>
<feature type="region of interest" description="Disordered" evidence="2">
    <location>
        <begin position="217"/>
        <end position="242"/>
    </location>
</feature>
<protein>
    <recommendedName>
        <fullName evidence="3">HMG box domain-containing protein</fullName>
    </recommendedName>
</protein>
<dbReference type="EMBL" id="QKYT01000245">
    <property type="protein sequence ID" value="RIA88819.1"/>
    <property type="molecule type" value="Genomic_DNA"/>
</dbReference>
<keyword evidence="1" id="KW-0238">DNA-binding</keyword>
<evidence type="ECO:0000313" key="5">
    <source>
        <dbReference type="Proteomes" id="UP000265703"/>
    </source>
</evidence>
<dbReference type="GO" id="GO:0003677">
    <property type="term" value="F:DNA binding"/>
    <property type="evidence" value="ECO:0007669"/>
    <property type="project" value="UniProtKB-UniRule"/>
</dbReference>
<dbReference type="Gene3D" id="1.10.30.10">
    <property type="entry name" value="High mobility group box domain"/>
    <property type="match status" value="1"/>
</dbReference>
<sequence>MSSLEASAWQNKLISSSGRFPDEKQKKIIFKFNREEIFNHEYSEKDLMEQFYNTSIENCHNKKPKRPPNPFMILRSILRKIAKDNNIEIGDGIEQSKLAGYMWGGISVEEKKKFAELSLRFNELHKQIFPKYEYKPNPRVTKFGAVVDVKTAVDYQHSSPTASIYPPEEMEFENNYSEQIYADYPESCPFTTLTYPTQPNKYSSIAVNCIPLDINDSQPTPKYSNPNPYNPSSTYKRFNSSY</sequence>
<keyword evidence="5" id="KW-1185">Reference proteome</keyword>
<evidence type="ECO:0000256" key="2">
    <source>
        <dbReference type="SAM" id="MobiDB-lite"/>
    </source>
</evidence>
<feature type="domain" description="HMG box" evidence="3">
    <location>
        <begin position="64"/>
        <end position="133"/>
    </location>
</feature>